<sequence>MGVAQVSYLVGAGVLALLLLIVLAKSIHRIQPTQVGLVNKLFSFRKLPGDNPIAFNGEAGYQADMLMPGTRFKLWPIYSVSKFPWVQVPAGEIGVVIAQVGRPLPIGAKSARYRPEFGNYGDVRSFLGHDGEKGVQRPVLPPGTLAPIHPVAFIVLTAREVFGLPVAPELAWEEHENKLTAASFGLNPKQLSVVIIAPGQDRDMVGLVTVLEGEPLPSGDIASRLGGFDDVLALEAEGTDAEIIDLLLGSKNDLHNNYQDFQAFLDHGGRIGLQHDPLLYGAYLLNPFLVRVEMVPMLVVNQGQVAVIKGFVGLPTLDTSGAEFKFGSIVRPGHRGIWQEPLRTGKYPINPRVYAAEIVPTSILTLNWASASSQAHNLDARLESIVGKSREGFVFTIDLQVQIHISDTRAPKVISSVGTILNLVNEVLQSAVGNHFRNTLQDLEAIRFIETRQEVQESAFAAVSRYLAGYEVETRGVYIQDVIFPPELVEVLTHREIANQQRATYEEQQRAETVRIETEKARGTANMQADLAASQVSVEINANQADAREAQARGDAAYVRVTGQAEADKIAAIGLAEGKAVEALGLARAAGFEAQREAIGELPTALVAVAGAIAEGRIKVVPDVLVAGGGSSLDGLAATLMKLLGDGGLGLSKPTVVEAEEVEVRE</sequence>
<reference evidence="2" key="1">
    <citation type="submission" date="2023-03" db="EMBL/GenBank/DDBJ databases">
        <title>Actinorhabdospora filicis NBRC 111898.</title>
        <authorList>
            <person name="Ichikawa N."/>
            <person name="Sato H."/>
            <person name="Tonouchi N."/>
        </authorList>
    </citation>
    <scope>NUCLEOTIDE SEQUENCE</scope>
    <source>
        <strain evidence="2">NBRC 111898</strain>
    </source>
</reference>
<dbReference type="InterPro" id="IPR001107">
    <property type="entry name" value="Band_7"/>
</dbReference>
<dbReference type="RefSeq" id="WP_285664672.1">
    <property type="nucleotide sequence ID" value="NZ_BSTX01000003.1"/>
</dbReference>
<evidence type="ECO:0000313" key="2">
    <source>
        <dbReference type="EMBL" id="GLZ79520.1"/>
    </source>
</evidence>
<name>A0A9W6WC88_9ACTN</name>
<proteinExistence type="predicted"/>
<dbReference type="Gene3D" id="3.30.479.30">
    <property type="entry name" value="Band 7 domain"/>
    <property type="match status" value="1"/>
</dbReference>
<dbReference type="AlphaFoldDB" id="A0A9W6WC88"/>
<gene>
    <name evidence="2" type="ORF">Afil01_43270</name>
</gene>
<evidence type="ECO:0000259" key="1">
    <source>
        <dbReference type="Pfam" id="PF01145"/>
    </source>
</evidence>
<accession>A0A9W6WC88</accession>
<feature type="domain" description="Band 7" evidence="1">
    <location>
        <begin position="300"/>
        <end position="512"/>
    </location>
</feature>
<dbReference type="Proteomes" id="UP001165079">
    <property type="component" value="Unassembled WGS sequence"/>
</dbReference>
<dbReference type="EMBL" id="BSTX01000003">
    <property type="protein sequence ID" value="GLZ79520.1"/>
    <property type="molecule type" value="Genomic_DNA"/>
</dbReference>
<comment type="caution">
    <text evidence="2">The sequence shown here is derived from an EMBL/GenBank/DDBJ whole genome shotgun (WGS) entry which is preliminary data.</text>
</comment>
<protein>
    <recommendedName>
        <fullName evidence="1">Band 7 domain-containing protein</fullName>
    </recommendedName>
</protein>
<dbReference type="SUPFAM" id="SSF117892">
    <property type="entry name" value="Band 7/SPFH domain"/>
    <property type="match status" value="1"/>
</dbReference>
<evidence type="ECO:0000313" key="3">
    <source>
        <dbReference type="Proteomes" id="UP001165079"/>
    </source>
</evidence>
<organism evidence="2 3">
    <name type="scientific">Actinorhabdospora filicis</name>
    <dbReference type="NCBI Taxonomy" id="1785913"/>
    <lineage>
        <taxon>Bacteria</taxon>
        <taxon>Bacillati</taxon>
        <taxon>Actinomycetota</taxon>
        <taxon>Actinomycetes</taxon>
        <taxon>Micromonosporales</taxon>
        <taxon>Micromonosporaceae</taxon>
        <taxon>Actinorhabdospora</taxon>
    </lineage>
</organism>
<dbReference type="InterPro" id="IPR036013">
    <property type="entry name" value="Band_7/SPFH_dom_sf"/>
</dbReference>
<dbReference type="Pfam" id="PF01145">
    <property type="entry name" value="Band_7"/>
    <property type="match status" value="1"/>
</dbReference>
<keyword evidence="3" id="KW-1185">Reference proteome</keyword>